<comment type="caution">
    <text evidence="1">The sequence shown here is derived from an EMBL/GenBank/DDBJ whole genome shotgun (WGS) entry which is preliminary data.</text>
</comment>
<sequence length="543" mass="62027">MDCTACYEETKSLIALARILDIGDYGADKSSSNSSTTVSSPKSSKDLRTYVRSTLKVEKDETRVLAAANGAAFLVHAKFSCMYWPYHEKVFSQKPDIFEKVKQDVLLALIKLVLTIYDQEDFNRIFFKEEINTERMKFLHYLNNSPPKTTTEAILAIGKGEVDFSKFPLLLERDVGNILKRREIHYASSEGNLEESVADAPPWLFEDANVPKPLLEKTISVMKNHSPLKRNCAMHLMMELAHRNCHCVLNTLILEFWRDIDVSRLKEFTSVSSKNLNLFLLDILDALYRLVEWRTDELCYSRFQATFPLLFGAFGACTEDVIDVVEHADCERRWDGENFIGTRHLLLGLLRTTIAESVQKVGFIRDDSKEPSRHHVLYDTYKAAEDVAKVYGVTDIKLGHLFLAIMVVNLKINQNPKWVEALRSTTEGLAVEEYIPIFEERMVDALEIDLGKFDSKALVGKGLANEEQTWDASLARKTVEVFREGRKKYLERDQRLEKLWSVECPSWDSALWDAVQPTAKLCETYELPILRGNGGLEEREGGN</sequence>
<accession>A0ACC0LVY3</accession>
<keyword evidence="2" id="KW-1185">Reference proteome</keyword>
<dbReference type="EMBL" id="CM046398">
    <property type="protein sequence ID" value="KAI8532835.1"/>
    <property type="molecule type" value="Genomic_DNA"/>
</dbReference>
<evidence type="ECO:0000313" key="1">
    <source>
        <dbReference type="EMBL" id="KAI8532835.1"/>
    </source>
</evidence>
<organism evidence="1 2">
    <name type="scientific">Rhododendron molle</name>
    <name type="common">Chinese azalea</name>
    <name type="synonym">Azalea mollis</name>
    <dbReference type="NCBI Taxonomy" id="49168"/>
    <lineage>
        <taxon>Eukaryota</taxon>
        <taxon>Viridiplantae</taxon>
        <taxon>Streptophyta</taxon>
        <taxon>Embryophyta</taxon>
        <taxon>Tracheophyta</taxon>
        <taxon>Spermatophyta</taxon>
        <taxon>Magnoliopsida</taxon>
        <taxon>eudicotyledons</taxon>
        <taxon>Gunneridae</taxon>
        <taxon>Pentapetalae</taxon>
        <taxon>asterids</taxon>
        <taxon>Ericales</taxon>
        <taxon>Ericaceae</taxon>
        <taxon>Ericoideae</taxon>
        <taxon>Rhodoreae</taxon>
        <taxon>Rhododendron</taxon>
    </lineage>
</organism>
<gene>
    <name evidence="1" type="ORF">RHMOL_Rhmol11G0245400</name>
</gene>
<name>A0ACC0LVY3_RHOML</name>
<evidence type="ECO:0000313" key="2">
    <source>
        <dbReference type="Proteomes" id="UP001062846"/>
    </source>
</evidence>
<reference evidence="1" key="1">
    <citation type="submission" date="2022-02" db="EMBL/GenBank/DDBJ databases">
        <title>Plant Genome Project.</title>
        <authorList>
            <person name="Zhang R.-G."/>
        </authorList>
    </citation>
    <scope>NUCLEOTIDE SEQUENCE</scope>
    <source>
        <strain evidence="1">AT1</strain>
    </source>
</reference>
<dbReference type="Proteomes" id="UP001062846">
    <property type="component" value="Chromosome 11"/>
</dbReference>
<protein>
    <submittedName>
        <fullName evidence="1">Uncharacterized protein</fullName>
    </submittedName>
</protein>
<proteinExistence type="predicted"/>